<evidence type="ECO:0000313" key="2">
    <source>
        <dbReference type="Proteomes" id="UP001629246"/>
    </source>
</evidence>
<dbReference type="SUPFAM" id="SSF47240">
    <property type="entry name" value="Ferritin-like"/>
    <property type="match status" value="1"/>
</dbReference>
<protein>
    <submittedName>
        <fullName evidence="1">Ferritin-like domain-containing protein</fullName>
    </submittedName>
</protein>
<evidence type="ECO:0000313" key="1">
    <source>
        <dbReference type="EMBL" id="MFL9923806.1"/>
    </source>
</evidence>
<dbReference type="Proteomes" id="UP001629246">
    <property type="component" value="Unassembled WGS sequence"/>
</dbReference>
<comment type="caution">
    <text evidence="1">The sequence shown here is derived from an EMBL/GenBank/DDBJ whole genome shotgun (WGS) entry which is preliminary data.</text>
</comment>
<gene>
    <name evidence="1" type="ORF">PQR62_06015</name>
</gene>
<dbReference type="CDD" id="cd00657">
    <property type="entry name" value="Ferritin_like"/>
    <property type="match status" value="1"/>
</dbReference>
<proteinExistence type="predicted"/>
<reference evidence="1 2" key="1">
    <citation type="journal article" date="2024" name="Chem. Sci.">
        <title>Discovery of megapolipeptins by genome mining of a Burkholderiales bacteria collection.</title>
        <authorList>
            <person name="Paulo B.S."/>
            <person name="Recchia M.J.J."/>
            <person name="Lee S."/>
            <person name="Fergusson C.H."/>
            <person name="Romanowski S.B."/>
            <person name="Hernandez A."/>
            <person name="Krull N."/>
            <person name="Liu D.Y."/>
            <person name="Cavanagh H."/>
            <person name="Bos A."/>
            <person name="Gray C.A."/>
            <person name="Murphy B.T."/>
            <person name="Linington R.G."/>
            <person name="Eustaquio A.S."/>
        </authorList>
    </citation>
    <scope>NUCLEOTIDE SEQUENCE [LARGE SCALE GENOMIC DNA]</scope>
    <source>
        <strain evidence="1 2">RL21-008-BIB-A</strain>
    </source>
</reference>
<dbReference type="InterPro" id="IPR009078">
    <property type="entry name" value="Ferritin-like_SF"/>
</dbReference>
<organism evidence="1 2">
    <name type="scientific">Herbaspirillum lusitanum</name>
    <dbReference type="NCBI Taxonomy" id="213312"/>
    <lineage>
        <taxon>Bacteria</taxon>
        <taxon>Pseudomonadati</taxon>
        <taxon>Pseudomonadota</taxon>
        <taxon>Betaproteobacteria</taxon>
        <taxon>Burkholderiales</taxon>
        <taxon>Oxalobacteraceae</taxon>
        <taxon>Herbaspirillum</taxon>
    </lineage>
</organism>
<sequence length="286" mass="33845">MSGTQPQASSASSPARQHWRIEDLDFSRIDLARVREDENLFYLVACASFVESGSDLYTHNLIEFYQGDAEVSDWLRRQWEVEELQHGRALRAYVEHVWPEFEWERAFQGFIEEYSQYCKVELLERTRALELAARCVVETGTATYYRALACATDEPVLRELATLIANDEVNHYKHFYRFFRFFRRYRSKEGLGRSRVLGTLSRRTMELKNEDADCAIRHVMRMHDPAHADDAALLRRLESQMSRTVRINLRPEATIKMIMRPLELPRLLQSLIEFPMRQLMQRVFLR</sequence>
<dbReference type="RefSeq" id="WP_408155815.1">
    <property type="nucleotide sequence ID" value="NZ_JAQQFM010000003.1"/>
</dbReference>
<accession>A0ABW9A5S9</accession>
<name>A0ABW9A5S9_9BURK</name>
<dbReference type="InterPro" id="IPR012348">
    <property type="entry name" value="RNR-like"/>
</dbReference>
<keyword evidence="2" id="KW-1185">Reference proteome</keyword>
<dbReference type="EMBL" id="JAQQFM010000003">
    <property type="protein sequence ID" value="MFL9923806.1"/>
    <property type="molecule type" value="Genomic_DNA"/>
</dbReference>
<dbReference type="Gene3D" id="1.10.620.20">
    <property type="entry name" value="Ribonucleotide Reductase, subunit A"/>
    <property type="match status" value="1"/>
</dbReference>